<dbReference type="AlphaFoldDB" id="A0A9Y2AF32"/>
<evidence type="ECO:0000259" key="1">
    <source>
        <dbReference type="PROSITE" id="PS51832"/>
    </source>
</evidence>
<dbReference type="SMART" id="SM00471">
    <property type="entry name" value="HDc"/>
    <property type="match status" value="1"/>
</dbReference>
<accession>A0A9Y2AF32</accession>
<feature type="domain" description="HD-GYP" evidence="1">
    <location>
        <begin position="107"/>
        <end position="303"/>
    </location>
</feature>
<name>A0A9Y2AF32_9FIRM</name>
<dbReference type="Proteomes" id="UP001243623">
    <property type="component" value="Chromosome"/>
</dbReference>
<protein>
    <submittedName>
        <fullName evidence="2">HD-GYP domain-containing protein</fullName>
    </submittedName>
</protein>
<dbReference type="InterPro" id="IPR037522">
    <property type="entry name" value="HD_GYP_dom"/>
</dbReference>
<dbReference type="PANTHER" id="PTHR43155:SF2">
    <property type="entry name" value="CYCLIC DI-GMP PHOSPHODIESTERASE PA4108"/>
    <property type="match status" value="1"/>
</dbReference>
<organism evidence="2 3">
    <name type="scientific">Selenobaculum gibii</name>
    <dbReference type="NCBI Taxonomy" id="3054208"/>
    <lineage>
        <taxon>Bacteria</taxon>
        <taxon>Bacillati</taxon>
        <taxon>Bacillota</taxon>
        <taxon>Negativicutes</taxon>
        <taxon>Selenomonadales</taxon>
        <taxon>Selenomonadaceae</taxon>
        <taxon>Selenobaculum</taxon>
    </lineage>
</organism>
<dbReference type="SUPFAM" id="SSF109604">
    <property type="entry name" value="HD-domain/PDEase-like"/>
    <property type="match status" value="1"/>
</dbReference>
<gene>
    <name evidence="2" type="ORF">P3F81_11070</name>
</gene>
<evidence type="ECO:0000313" key="3">
    <source>
        <dbReference type="Proteomes" id="UP001243623"/>
    </source>
</evidence>
<dbReference type="RefSeq" id="WP_147670197.1">
    <property type="nucleotide sequence ID" value="NZ_CP120678.1"/>
</dbReference>
<sequence>MQKISTCNLRPGMIVALNIYNANGNKLLTKGTILNKTYIDRLNALYIPGIYVSLGNPTLDINTPEDILKESVRVEATRTLYRAFQKCQLTEDLDTKSLTDTTNMIIDNLLHNSNNIIQMTEIRKFDTYTFSHSISVCVLSTIIGILKQYSKKRLYEIAFGALLHDIGKLKIPLEILNKNGRLTTEEMNVMKKHSELGFFLLRKNKNLSVVPMHVAFQHHEKYDGSGYPRGVKGKAIHEYARVVAIADVYDALTSDRPYKSSVPPYEAYKIMVKESGNHFDPDILELFFEHVAIFPVGTTVKLNDGSFGIVTEIEVRKTFTPKVKLIATSKKIAISENISVDLSVEPNLYIEKSLDENEIFDLMKTTFNIKFSDN</sequence>
<dbReference type="Gene3D" id="1.10.3210.10">
    <property type="entry name" value="Hypothetical protein af1432"/>
    <property type="match status" value="1"/>
</dbReference>
<dbReference type="InterPro" id="IPR003607">
    <property type="entry name" value="HD/PDEase_dom"/>
</dbReference>
<reference evidence="2" key="1">
    <citation type="submission" date="2023-03" db="EMBL/GenBank/DDBJ databases">
        <title>Selenobaculum gbiensis gen. nov. sp. nov., a new bacterium isolated from the gut microbiota of IBD patient.</title>
        <authorList>
            <person name="Yeo S."/>
            <person name="Park H."/>
            <person name="Huh C.S."/>
        </authorList>
    </citation>
    <scope>NUCLEOTIDE SEQUENCE</scope>
    <source>
        <strain evidence="2">ICN-92133</strain>
    </source>
</reference>
<keyword evidence="3" id="KW-1185">Reference proteome</keyword>
<dbReference type="PROSITE" id="PS51832">
    <property type="entry name" value="HD_GYP"/>
    <property type="match status" value="1"/>
</dbReference>
<dbReference type="KEGG" id="sgbi:P3F81_11070"/>
<evidence type="ECO:0000313" key="2">
    <source>
        <dbReference type="EMBL" id="WIW70420.1"/>
    </source>
</evidence>
<dbReference type="CDD" id="cd00077">
    <property type="entry name" value="HDc"/>
    <property type="match status" value="1"/>
</dbReference>
<dbReference type="EMBL" id="CP120678">
    <property type="protein sequence ID" value="WIW70420.1"/>
    <property type="molecule type" value="Genomic_DNA"/>
</dbReference>
<proteinExistence type="predicted"/>
<dbReference type="Pfam" id="PF13487">
    <property type="entry name" value="HD_5"/>
    <property type="match status" value="1"/>
</dbReference>
<dbReference type="PANTHER" id="PTHR43155">
    <property type="entry name" value="CYCLIC DI-GMP PHOSPHODIESTERASE PA4108-RELATED"/>
    <property type="match status" value="1"/>
</dbReference>